<dbReference type="GO" id="GO:0004252">
    <property type="term" value="F:serine-type endopeptidase activity"/>
    <property type="evidence" value="ECO:0007669"/>
    <property type="project" value="InterPro"/>
</dbReference>
<dbReference type="InterPro" id="IPR036286">
    <property type="entry name" value="LexA/Signal_pep-like_sf"/>
</dbReference>
<keyword evidence="9" id="KW-1185">Reference proteome</keyword>
<dbReference type="GO" id="GO:0006465">
    <property type="term" value="P:signal peptide processing"/>
    <property type="evidence" value="ECO:0007669"/>
    <property type="project" value="InterPro"/>
</dbReference>
<dbReference type="PRINTS" id="PR00727">
    <property type="entry name" value="LEADERPTASE"/>
</dbReference>
<dbReference type="SUPFAM" id="SSF51306">
    <property type="entry name" value="LexA/Signal peptidase"/>
    <property type="match status" value="1"/>
</dbReference>
<evidence type="ECO:0000256" key="2">
    <source>
        <dbReference type="ARBA" id="ARBA00009370"/>
    </source>
</evidence>
<evidence type="ECO:0000313" key="8">
    <source>
        <dbReference type="EMBL" id="EOL48876.1"/>
    </source>
</evidence>
<evidence type="ECO:0000256" key="1">
    <source>
        <dbReference type="ARBA" id="ARBA00004401"/>
    </source>
</evidence>
<dbReference type="HOGENOM" id="CLU_798626_0_0_9"/>
<dbReference type="OrthoDB" id="9802919at2"/>
<comment type="subcellular location">
    <subcellularLocation>
        <location evidence="1">Cell membrane</location>
        <topology evidence="1">Single-pass type II membrane protein</topology>
    </subcellularLocation>
    <subcellularLocation>
        <location evidence="5">Membrane</location>
        <topology evidence="5">Single-pass type II membrane protein</topology>
    </subcellularLocation>
</comment>
<dbReference type="Pfam" id="PF10502">
    <property type="entry name" value="Peptidase_S26"/>
    <property type="match status" value="1"/>
</dbReference>
<feature type="region of interest" description="Disordered" evidence="6">
    <location>
        <begin position="93"/>
        <end position="174"/>
    </location>
</feature>
<dbReference type="PANTHER" id="PTHR43390:SF1">
    <property type="entry name" value="CHLOROPLAST PROCESSING PEPTIDASE"/>
    <property type="match status" value="1"/>
</dbReference>
<keyword evidence="5" id="KW-0472">Membrane</keyword>
<feature type="compositionally biased region" description="Basic and acidic residues" evidence="6">
    <location>
        <begin position="106"/>
        <end position="122"/>
    </location>
</feature>
<dbReference type="Gene3D" id="2.10.109.10">
    <property type="entry name" value="Umud Fragment, subunit A"/>
    <property type="match status" value="1"/>
</dbReference>
<dbReference type="PANTHER" id="PTHR43390">
    <property type="entry name" value="SIGNAL PEPTIDASE I"/>
    <property type="match status" value="1"/>
</dbReference>
<reference evidence="8 9" key="1">
    <citation type="submission" date="2013-02" db="EMBL/GenBank/DDBJ databases">
        <title>The Genome Sequence of Enterococcus phoeniculicola BAA-412.</title>
        <authorList>
            <consortium name="The Broad Institute Genome Sequencing Platform"/>
            <consortium name="The Broad Institute Genome Sequencing Center for Infectious Disease"/>
            <person name="Earl A.M."/>
            <person name="Gilmore M.S."/>
            <person name="Lebreton F."/>
            <person name="Walker B."/>
            <person name="Young S.K."/>
            <person name="Zeng Q."/>
            <person name="Gargeya S."/>
            <person name="Fitzgerald M."/>
            <person name="Haas B."/>
            <person name="Abouelleil A."/>
            <person name="Alvarado L."/>
            <person name="Arachchi H.M."/>
            <person name="Berlin A.M."/>
            <person name="Chapman S.B."/>
            <person name="Dewar J."/>
            <person name="Goldberg J."/>
            <person name="Griggs A."/>
            <person name="Gujja S."/>
            <person name="Hansen M."/>
            <person name="Howarth C."/>
            <person name="Imamovic A."/>
            <person name="Larimer J."/>
            <person name="McCowan C."/>
            <person name="Murphy C."/>
            <person name="Neiman D."/>
            <person name="Pearson M."/>
            <person name="Priest M."/>
            <person name="Roberts A."/>
            <person name="Saif S."/>
            <person name="Shea T."/>
            <person name="Sisk P."/>
            <person name="Sykes S."/>
            <person name="Wortman J."/>
            <person name="Nusbaum C."/>
            <person name="Birren B."/>
        </authorList>
    </citation>
    <scope>NUCLEOTIDE SEQUENCE [LARGE SCALE GENOMIC DNA]</scope>
    <source>
        <strain evidence="8 9">ATCC BAA-412</strain>
    </source>
</reference>
<dbReference type="PATRIC" id="fig|1158610.3.peg.403"/>
<feature type="compositionally biased region" description="Basic and acidic residues" evidence="6">
    <location>
        <begin position="62"/>
        <end position="71"/>
    </location>
</feature>
<sequence length="347" mass="40006">MSEKLIQEKKKKRKQIKKTEELPATKKVSRKTQSIVDETNALKNVQKTKKRRKRVVSTYESVSKKKQETKNKGAIHQRKVSEKYLFFMGNESPKKSKQVISTQEIRNQKELEKQKLAPERSKKPNSSSKAASKTFEKQKTRSNNSSIHAAEQAKRSTKAQHQRKKQWQLAQRKKQQRRQRIRTLGISIGGGVLFVMLVLMYFFSVTKVYGYSMLPTLADGDLVIINKQTNVTRYQLIAFRTDKKDVIVRRVVGLPGEKIELRQGKLYVNDEERVEFYLAEEETSAEKVKPSLADTGQEISGLQSVPEHTYYVLGDNRSYATDSRYFGPVSEDQVIGVVTMRQPEESR</sequence>
<dbReference type="PROSITE" id="PS00501">
    <property type="entry name" value="SPASE_I_1"/>
    <property type="match status" value="1"/>
</dbReference>
<dbReference type="AlphaFoldDB" id="R3WM08"/>
<dbReference type="RefSeq" id="WP_010767102.1">
    <property type="nucleotide sequence ID" value="NZ_ASWE01000004.1"/>
</dbReference>
<dbReference type="InterPro" id="IPR019756">
    <property type="entry name" value="Pept_S26A_signal_pept_1_Ser-AS"/>
</dbReference>
<keyword evidence="5" id="KW-1133">Transmembrane helix</keyword>
<feature type="compositionally biased region" description="Low complexity" evidence="6">
    <location>
        <begin position="124"/>
        <end position="133"/>
    </location>
</feature>
<feature type="compositionally biased region" description="Basic residues" evidence="6">
    <location>
        <begin position="46"/>
        <end position="55"/>
    </location>
</feature>
<comment type="similarity">
    <text evidence="2 5">Belongs to the peptidase S26 family.</text>
</comment>
<protein>
    <recommendedName>
        <fullName evidence="5">Signal peptidase I</fullName>
        <ecNumber evidence="5">3.4.21.89</ecNumber>
    </recommendedName>
</protein>
<keyword evidence="3 5" id="KW-0645">Protease</keyword>
<dbReference type="NCBIfam" id="TIGR02227">
    <property type="entry name" value="sigpep_I_bact"/>
    <property type="match status" value="1"/>
</dbReference>
<dbReference type="Proteomes" id="UP000013785">
    <property type="component" value="Unassembled WGS sequence"/>
</dbReference>
<accession>R3WM08</accession>
<proteinExistence type="inferred from homology"/>
<feature type="compositionally biased region" description="Basic residues" evidence="6">
    <location>
        <begin position="155"/>
        <end position="174"/>
    </location>
</feature>
<feature type="transmembrane region" description="Helical" evidence="5">
    <location>
        <begin position="181"/>
        <end position="203"/>
    </location>
</feature>
<evidence type="ECO:0000259" key="7">
    <source>
        <dbReference type="Pfam" id="PF10502"/>
    </source>
</evidence>
<dbReference type="InterPro" id="IPR019533">
    <property type="entry name" value="Peptidase_S26"/>
</dbReference>
<dbReference type="STRING" id="154621.RV11_GL000831"/>
<evidence type="ECO:0000256" key="6">
    <source>
        <dbReference type="SAM" id="MobiDB-lite"/>
    </source>
</evidence>
<dbReference type="eggNOG" id="COG0681">
    <property type="taxonomic scope" value="Bacteria"/>
</dbReference>
<evidence type="ECO:0000313" key="9">
    <source>
        <dbReference type="Proteomes" id="UP000013785"/>
    </source>
</evidence>
<dbReference type="EMBL" id="AJAT01000007">
    <property type="protein sequence ID" value="EOL48876.1"/>
    <property type="molecule type" value="Genomic_DNA"/>
</dbReference>
<evidence type="ECO:0000256" key="3">
    <source>
        <dbReference type="ARBA" id="ARBA00022670"/>
    </source>
</evidence>
<dbReference type="EC" id="3.4.21.89" evidence="5"/>
<organism evidence="8 9">
    <name type="scientific">Enterococcus phoeniculicola ATCC BAA-412</name>
    <dbReference type="NCBI Taxonomy" id="1158610"/>
    <lineage>
        <taxon>Bacteria</taxon>
        <taxon>Bacillati</taxon>
        <taxon>Bacillota</taxon>
        <taxon>Bacilli</taxon>
        <taxon>Lactobacillales</taxon>
        <taxon>Enterococcaceae</taxon>
        <taxon>Enterococcus</taxon>
    </lineage>
</organism>
<keyword evidence="5" id="KW-0812">Transmembrane</keyword>
<gene>
    <name evidence="8" type="ORF">UC3_00427</name>
</gene>
<dbReference type="GO" id="GO:0009003">
    <property type="term" value="F:signal peptidase activity"/>
    <property type="evidence" value="ECO:0007669"/>
    <property type="project" value="UniProtKB-EC"/>
</dbReference>
<dbReference type="GO" id="GO:0005886">
    <property type="term" value="C:plasma membrane"/>
    <property type="evidence" value="ECO:0007669"/>
    <property type="project" value="UniProtKB-SubCell"/>
</dbReference>
<feature type="domain" description="Peptidase S26" evidence="7">
    <location>
        <begin position="186"/>
        <end position="340"/>
    </location>
</feature>
<dbReference type="CDD" id="cd06530">
    <property type="entry name" value="S26_SPase_I"/>
    <property type="match status" value="1"/>
</dbReference>
<keyword evidence="4 5" id="KW-0378">Hydrolase</keyword>
<evidence type="ECO:0000256" key="4">
    <source>
        <dbReference type="ARBA" id="ARBA00022801"/>
    </source>
</evidence>
<name>R3WM08_9ENTE</name>
<comment type="caution">
    <text evidence="8">The sequence shown here is derived from an EMBL/GenBank/DDBJ whole genome shotgun (WGS) entry which is preliminary data.</text>
</comment>
<evidence type="ECO:0000256" key="5">
    <source>
        <dbReference type="RuleBase" id="RU362042"/>
    </source>
</evidence>
<feature type="region of interest" description="Disordered" evidence="6">
    <location>
        <begin position="1"/>
        <end position="78"/>
    </location>
</feature>
<dbReference type="InterPro" id="IPR000223">
    <property type="entry name" value="Pept_S26A_signal_pept_1"/>
</dbReference>
<comment type="catalytic activity">
    <reaction evidence="5">
        <text>Cleavage of hydrophobic, N-terminal signal or leader sequences from secreted and periplasmic proteins.</text>
        <dbReference type="EC" id="3.4.21.89"/>
    </reaction>
</comment>